<evidence type="ECO:0000313" key="3">
    <source>
        <dbReference type="Proteomes" id="UP000664218"/>
    </source>
</evidence>
<keyword evidence="1" id="KW-0812">Transmembrane</keyword>
<evidence type="ECO:0000313" key="2">
    <source>
        <dbReference type="EMBL" id="MBO1263974.1"/>
    </source>
</evidence>
<keyword evidence="1" id="KW-0472">Membrane</keyword>
<gene>
    <name evidence="2" type="ORF">J3A84_02815</name>
</gene>
<feature type="transmembrane region" description="Helical" evidence="1">
    <location>
        <begin position="48"/>
        <end position="66"/>
    </location>
</feature>
<dbReference type="Proteomes" id="UP000664218">
    <property type="component" value="Unassembled WGS sequence"/>
</dbReference>
<keyword evidence="1" id="KW-1133">Transmembrane helix</keyword>
<dbReference type="AlphaFoldDB" id="A0A939H7M4"/>
<evidence type="ECO:0000256" key="1">
    <source>
        <dbReference type="SAM" id="Phobius"/>
    </source>
</evidence>
<reference evidence="2" key="1">
    <citation type="submission" date="2021-03" db="EMBL/GenBank/DDBJ databases">
        <title>Proteiniclasticum marinus sp. nov., isolated from tidal flat sediment.</title>
        <authorList>
            <person name="Namirimu T."/>
            <person name="Yang J.-A."/>
            <person name="Yang S.-H."/>
            <person name="Kim Y.-J."/>
            <person name="Kwon K.K."/>
        </authorList>
    </citation>
    <scope>NUCLEOTIDE SEQUENCE</scope>
    <source>
        <strain evidence="2">SCR006</strain>
    </source>
</reference>
<dbReference type="RefSeq" id="WP_207598467.1">
    <property type="nucleotide sequence ID" value="NZ_JAFNJU010000001.1"/>
</dbReference>
<accession>A0A939H7M4</accession>
<comment type="caution">
    <text evidence="2">The sequence shown here is derived from an EMBL/GenBank/DDBJ whole genome shotgun (WGS) entry which is preliminary data.</text>
</comment>
<name>A0A939H7M4_9CLOT</name>
<organism evidence="2 3">
    <name type="scientific">Proteiniclasticum aestuarii</name>
    <dbReference type="NCBI Taxonomy" id="2817862"/>
    <lineage>
        <taxon>Bacteria</taxon>
        <taxon>Bacillati</taxon>
        <taxon>Bacillota</taxon>
        <taxon>Clostridia</taxon>
        <taxon>Eubacteriales</taxon>
        <taxon>Clostridiaceae</taxon>
        <taxon>Proteiniclasticum</taxon>
    </lineage>
</organism>
<protein>
    <submittedName>
        <fullName evidence="2">Uncharacterized protein</fullName>
    </submittedName>
</protein>
<sequence length="265" mass="29464">MKNSKYDEVMSQITPDEETRKRMLENILSHNSEKEKGKVKEMSKRNRTIFMATGVAAAALILTIGLSQLNGKRGGDVLYAKDGVTITAVEEVPAPDSGSQSATMIFNEEEVFSMFDTVAFMGTVKETKNISMDFAGIKHYRALVTIEVEKVYDGDLTPGETISAMLPGPVDTGNVMGADFNITRAMKPGERGIFMPIIYSTEEVWEENGKALKMTDFAEYAIIDTVRFAFMDTEEGLLFERGTFPAIRDAKTLEEVEAYIMEKVK</sequence>
<dbReference type="EMBL" id="JAFNJU010000001">
    <property type="protein sequence ID" value="MBO1263974.1"/>
    <property type="molecule type" value="Genomic_DNA"/>
</dbReference>
<proteinExistence type="predicted"/>
<keyword evidence="3" id="KW-1185">Reference proteome</keyword>